<comment type="caution">
    <text evidence="6">The sequence shown here is derived from an EMBL/GenBank/DDBJ whole genome shotgun (WGS) entry which is preliminary data.</text>
</comment>
<dbReference type="InterPro" id="IPR004090">
    <property type="entry name" value="Chemotax_Me-accpt_rcpt"/>
</dbReference>
<dbReference type="PANTHER" id="PTHR43531">
    <property type="entry name" value="PROTEIN ICFG"/>
    <property type="match status" value="1"/>
</dbReference>
<organism evidence="6 7">
    <name type="scientific">Acetobacter lovaniensis</name>
    <dbReference type="NCBI Taxonomy" id="104100"/>
    <lineage>
        <taxon>Bacteria</taxon>
        <taxon>Pseudomonadati</taxon>
        <taxon>Pseudomonadota</taxon>
        <taxon>Alphaproteobacteria</taxon>
        <taxon>Acetobacterales</taxon>
        <taxon>Acetobacteraceae</taxon>
        <taxon>Acetobacter</taxon>
    </lineage>
</organism>
<dbReference type="Gene3D" id="1.10.287.950">
    <property type="entry name" value="Methyl-accepting chemotaxis protein"/>
    <property type="match status" value="1"/>
</dbReference>
<evidence type="ECO:0000313" key="6">
    <source>
        <dbReference type="EMBL" id="MBB6457627.1"/>
    </source>
</evidence>
<name>A0A841QHY4_9PROT</name>
<dbReference type="PRINTS" id="PR00260">
    <property type="entry name" value="CHEMTRNSDUCR"/>
</dbReference>
<dbReference type="CDD" id="cd11386">
    <property type="entry name" value="MCP_signal"/>
    <property type="match status" value="1"/>
</dbReference>
<dbReference type="Pfam" id="PF13682">
    <property type="entry name" value="CZB"/>
    <property type="match status" value="1"/>
</dbReference>
<dbReference type="PROSITE" id="PS50885">
    <property type="entry name" value="HAMP"/>
    <property type="match status" value="1"/>
</dbReference>
<dbReference type="InterPro" id="IPR051310">
    <property type="entry name" value="MCP_chemotaxis"/>
</dbReference>
<dbReference type="SUPFAM" id="SSF58104">
    <property type="entry name" value="Methyl-accepting chemotaxis protein (MCP) signaling domain"/>
    <property type="match status" value="1"/>
</dbReference>
<keyword evidence="7" id="KW-1185">Reference proteome</keyword>
<evidence type="ECO:0000313" key="7">
    <source>
        <dbReference type="Proteomes" id="UP000578000"/>
    </source>
</evidence>
<dbReference type="AlphaFoldDB" id="A0A841QHY4"/>
<dbReference type="InterPro" id="IPR025991">
    <property type="entry name" value="Chemoreceptor_zinc-bind_dom"/>
</dbReference>
<evidence type="ECO:0000256" key="3">
    <source>
        <dbReference type="PROSITE-ProRule" id="PRU00284"/>
    </source>
</evidence>
<dbReference type="GO" id="GO:0006935">
    <property type="term" value="P:chemotaxis"/>
    <property type="evidence" value="ECO:0007669"/>
    <property type="project" value="UniProtKB-KW"/>
</dbReference>
<feature type="domain" description="HAMP" evidence="5">
    <location>
        <begin position="80"/>
        <end position="121"/>
    </location>
</feature>
<keyword evidence="1" id="KW-0145">Chemotaxis</keyword>
<protein>
    <submittedName>
        <fullName evidence="6">ABC-type transporter Mla subunit MlaD</fullName>
    </submittedName>
</protein>
<comment type="similarity">
    <text evidence="2">Belongs to the methyl-accepting chemotaxis (MCP) protein family.</text>
</comment>
<dbReference type="GO" id="GO:0004888">
    <property type="term" value="F:transmembrane signaling receptor activity"/>
    <property type="evidence" value="ECO:0007669"/>
    <property type="project" value="InterPro"/>
</dbReference>
<feature type="domain" description="Methyl-accepting transducer" evidence="4">
    <location>
        <begin position="126"/>
        <end position="355"/>
    </location>
</feature>
<dbReference type="RefSeq" id="WP_166115289.1">
    <property type="nucleotide sequence ID" value="NZ_BAABDB010000009.1"/>
</dbReference>
<reference evidence="6 7" key="1">
    <citation type="submission" date="2020-08" db="EMBL/GenBank/DDBJ databases">
        <title>Genomic Encyclopedia of Type Strains, Phase IV (KMG-IV): sequencing the most valuable type-strain genomes for metagenomic binning, comparative biology and taxonomic classification.</title>
        <authorList>
            <person name="Goeker M."/>
        </authorList>
    </citation>
    <scope>NUCLEOTIDE SEQUENCE [LARGE SCALE GENOMIC DNA]</scope>
    <source>
        <strain evidence="6 7">DSM 4491</strain>
    </source>
</reference>
<sequence length="497" mass="54510">MNEIAVKLIDEIDTIIEREWPKTLFSGKNRVNLQRAKETISEVIKNEIEKLISHSKHNDREIEVKVEQHVDPGVPKYIDEGLIALSAADLTYRIPTPVPAEFQDLCDDFNVMMETLQGTLRVINNNSQHLYVSGHEISKSTMDLAKRTESQASNLEETASALSEITDAVKNTAKDAETVRDIVKNAENILSESGRFMEETVSVMCGIKDSSSKIENIIGTINDIASQTNILAVNASIEAARAGVVGTGFAVVASEVRALAARTAVASKEIRRLIGDAGHEIENGVQSVGNSQEALKNVVGNINQINTLTERLAVAAQQQASGLQQINTAVSALDQITQENAAMVEQSASTISKMAEETDTLQCFINQFEGIDGQPLVLHGQIDLSSALIAHAEWKAKLRTAIMRRQKLDAQTIAKDNCCMLGKWLYGPARQDYKNMPEFEFCRQKHAEFHRAAGEVAEVINDGYYDEATAMLKAHTPYAEASRSTGAAIMKLKEILT</sequence>
<proteinExistence type="inferred from homology"/>
<keyword evidence="3" id="KW-0807">Transducer</keyword>
<dbReference type="InterPro" id="IPR003660">
    <property type="entry name" value="HAMP_dom"/>
</dbReference>
<dbReference type="GO" id="GO:0007165">
    <property type="term" value="P:signal transduction"/>
    <property type="evidence" value="ECO:0007669"/>
    <property type="project" value="UniProtKB-KW"/>
</dbReference>
<gene>
    <name evidence="6" type="ORF">HNR55_002223</name>
</gene>
<dbReference type="PROSITE" id="PS50111">
    <property type="entry name" value="CHEMOTAXIS_TRANSDUC_2"/>
    <property type="match status" value="1"/>
</dbReference>
<evidence type="ECO:0000256" key="1">
    <source>
        <dbReference type="ARBA" id="ARBA00022500"/>
    </source>
</evidence>
<dbReference type="Pfam" id="PF00015">
    <property type="entry name" value="MCPsignal"/>
    <property type="match status" value="1"/>
</dbReference>
<dbReference type="InterPro" id="IPR004089">
    <property type="entry name" value="MCPsignal_dom"/>
</dbReference>
<evidence type="ECO:0000256" key="2">
    <source>
        <dbReference type="ARBA" id="ARBA00029447"/>
    </source>
</evidence>
<dbReference type="PANTHER" id="PTHR43531:SF11">
    <property type="entry name" value="METHYL-ACCEPTING CHEMOTAXIS PROTEIN 3"/>
    <property type="match status" value="1"/>
</dbReference>
<evidence type="ECO:0000259" key="4">
    <source>
        <dbReference type="PROSITE" id="PS50111"/>
    </source>
</evidence>
<dbReference type="EMBL" id="JACHIE010000009">
    <property type="protein sequence ID" value="MBB6457627.1"/>
    <property type="molecule type" value="Genomic_DNA"/>
</dbReference>
<accession>A0A841QHY4</accession>
<evidence type="ECO:0000259" key="5">
    <source>
        <dbReference type="PROSITE" id="PS50885"/>
    </source>
</evidence>
<dbReference type="Gene3D" id="1.20.120.30">
    <property type="entry name" value="Aspartate receptor, ligand-binding domain"/>
    <property type="match status" value="1"/>
</dbReference>
<dbReference type="Proteomes" id="UP000578000">
    <property type="component" value="Unassembled WGS sequence"/>
</dbReference>
<dbReference type="GO" id="GO:0016020">
    <property type="term" value="C:membrane"/>
    <property type="evidence" value="ECO:0007669"/>
    <property type="project" value="InterPro"/>
</dbReference>
<dbReference type="SMART" id="SM00283">
    <property type="entry name" value="MA"/>
    <property type="match status" value="1"/>
</dbReference>